<protein>
    <submittedName>
        <fullName evidence="1">Uncharacterized protein</fullName>
    </submittedName>
</protein>
<dbReference type="EMBL" id="BARS01055483">
    <property type="protein sequence ID" value="GAG46121.1"/>
    <property type="molecule type" value="Genomic_DNA"/>
</dbReference>
<name>X0ZCK7_9ZZZZ</name>
<comment type="caution">
    <text evidence="1">The sequence shown here is derived from an EMBL/GenBank/DDBJ whole genome shotgun (WGS) entry which is preliminary data.</text>
</comment>
<sequence>MKEQTVVKNLESVGRIINRALSGNSTSVKIARFYHFSSPVATDGRDIQLNTVFPNSDKLSLKERCAIWKGWNYHALGHILFTENTFKLQGKEKEGFDILEDARIEW</sequence>
<dbReference type="AlphaFoldDB" id="X0ZCK7"/>
<reference evidence="1" key="1">
    <citation type="journal article" date="2014" name="Front. Microbiol.">
        <title>High frequency of phylogenetically diverse reductive dehalogenase-homologous genes in deep subseafloor sedimentary metagenomes.</title>
        <authorList>
            <person name="Kawai M."/>
            <person name="Futagami T."/>
            <person name="Toyoda A."/>
            <person name="Takaki Y."/>
            <person name="Nishi S."/>
            <person name="Hori S."/>
            <person name="Arai W."/>
            <person name="Tsubouchi T."/>
            <person name="Morono Y."/>
            <person name="Uchiyama I."/>
            <person name="Ito T."/>
            <person name="Fujiyama A."/>
            <person name="Inagaki F."/>
            <person name="Takami H."/>
        </authorList>
    </citation>
    <scope>NUCLEOTIDE SEQUENCE</scope>
    <source>
        <strain evidence="1">Expedition CK06-06</strain>
    </source>
</reference>
<feature type="non-terminal residue" evidence="1">
    <location>
        <position position="106"/>
    </location>
</feature>
<proteinExistence type="predicted"/>
<accession>X0ZCK7</accession>
<gene>
    <name evidence="1" type="ORF">S01H1_81914</name>
</gene>
<evidence type="ECO:0000313" key="1">
    <source>
        <dbReference type="EMBL" id="GAG46121.1"/>
    </source>
</evidence>
<organism evidence="1">
    <name type="scientific">marine sediment metagenome</name>
    <dbReference type="NCBI Taxonomy" id="412755"/>
    <lineage>
        <taxon>unclassified sequences</taxon>
        <taxon>metagenomes</taxon>
        <taxon>ecological metagenomes</taxon>
    </lineage>
</organism>